<dbReference type="AlphaFoldDB" id="A0A1I2B9W7"/>
<protein>
    <submittedName>
        <fullName evidence="1">Uncharacterized protein</fullName>
    </submittedName>
</protein>
<keyword evidence="2" id="KW-1185">Reference proteome</keyword>
<name>A0A1I2B9W7_9BACT</name>
<gene>
    <name evidence="1" type="ORF">SAMN05216167_11515</name>
</gene>
<evidence type="ECO:0000313" key="2">
    <source>
        <dbReference type="Proteomes" id="UP000198598"/>
    </source>
</evidence>
<evidence type="ECO:0000313" key="1">
    <source>
        <dbReference type="EMBL" id="SFE52093.1"/>
    </source>
</evidence>
<reference evidence="1 2" key="1">
    <citation type="submission" date="2016-10" db="EMBL/GenBank/DDBJ databases">
        <authorList>
            <person name="de Groot N.N."/>
        </authorList>
    </citation>
    <scope>NUCLEOTIDE SEQUENCE [LARGE SCALE GENOMIC DNA]</scope>
    <source>
        <strain evidence="1 2">DSM 26130</strain>
    </source>
</reference>
<dbReference type="RefSeq" id="WP_093831819.1">
    <property type="nucleotide sequence ID" value="NZ_FOLQ01000015.1"/>
</dbReference>
<dbReference type="Proteomes" id="UP000198598">
    <property type="component" value="Unassembled WGS sequence"/>
</dbReference>
<proteinExistence type="predicted"/>
<organism evidence="1 2">
    <name type="scientific">Spirosoma endophyticum</name>
    <dbReference type="NCBI Taxonomy" id="662367"/>
    <lineage>
        <taxon>Bacteria</taxon>
        <taxon>Pseudomonadati</taxon>
        <taxon>Bacteroidota</taxon>
        <taxon>Cytophagia</taxon>
        <taxon>Cytophagales</taxon>
        <taxon>Cytophagaceae</taxon>
        <taxon>Spirosoma</taxon>
    </lineage>
</organism>
<sequence length="140" mass="16265">MPTISQEHIKQIRQLIESIKAHPDEYRYGTESELFEANRKNIADLFQYFGKFDKPSPTRKRRADYELLERAVSDVDLGASFFFEHAQNNTFLPLLTDALNQYEKEAAVWPLQNALSTKLVDMTGEQLLLILMEAKRQSLK</sequence>
<accession>A0A1I2B9W7</accession>
<dbReference type="EMBL" id="FOLQ01000015">
    <property type="protein sequence ID" value="SFE52093.1"/>
    <property type="molecule type" value="Genomic_DNA"/>
</dbReference>
<dbReference type="STRING" id="662367.SAMN05216167_11515"/>